<dbReference type="RefSeq" id="WP_062591155.1">
    <property type="nucleotide sequence ID" value="NZ_LQZQ01000012.1"/>
</dbReference>
<dbReference type="OrthoDB" id="6290225at2"/>
<dbReference type="Proteomes" id="UP000075583">
    <property type="component" value="Unassembled WGS sequence"/>
</dbReference>
<name>A0A150XE88_ROSEK</name>
<reference evidence="1" key="1">
    <citation type="submission" date="2016-01" db="EMBL/GenBank/DDBJ databases">
        <title>Genome sequencing of Roseivirga ehrenbergii KMM 6017.</title>
        <authorList>
            <person name="Selvaratnam C."/>
            <person name="Thevarajoo S."/>
            <person name="Goh K.M."/>
            <person name="Ee R."/>
            <person name="Chan K.-G."/>
            <person name="Chong C.S."/>
        </authorList>
    </citation>
    <scope>NUCLEOTIDE SEQUENCE [LARGE SCALE GENOMIC DNA]</scope>
    <source>
        <strain evidence="1">KMM 6017</strain>
    </source>
</reference>
<organism evidence="1 2">
    <name type="scientific">Roseivirga ehrenbergii (strain DSM 102268 / JCM 13514 / KCTC 12282 / NCIMB 14502 / KMM 6017)</name>
    <dbReference type="NCBI Taxonomy" id="279360"/>
    <lineage>
        <taxon>Bacteria</taxon>
        <taxon>Pseudomonadati</taxon>
        <taxon>Bacteroidota</taxon>
        <taxon>Cytophagia</taxon>
        <taxon>Cytophagales</taxon>
        <taxon>Roseivirgaceae</taxon>
        <taxon>Roseivirga</taxon>
    </lineage>
</organism>
<proteinExistence type="predicted"/>
<gene>
    <name evidence="1" type="ORF">MB14_02255</name>
</gene>
<evidence type="ECO:0000313" key="2">
    <source>
        <dbReference type="Proteomes" id="UP000075583"/>
    </source>
</evidence>
<comment type="caution">
    <text evidence="1">The sequence shown here is derived from an EMBL/GenBank/DDBJ whole genome shotgun (WGS) entry which is preliminary data.</text>
</comment>
<dbReference type="Gene3D" id="3.40.50.11190">
    <property type="match status" value="1"/>
</dbReference>
<evidence type="ECO:0000313" key="1">
    <source>
        <dbReference type="EMBL" id="KYG77045.1"/>
    </source>
</evidence>
<protein>
    <recommendedName>
        <fullName evidence="3">UDP-2,4-diacetamido-2,4, 6-trideoxy-beta-L-altropyranose hydrolase</fullName>
    </recommendedName>
</protein>
<keyword evidence="2" id="KW-1185">Reference proteome</keyword>
<dbReference type="EMBL" id="LQZQ01000012">
    <property type="protein sequence ID" value="KYG77045.1"/>
    <property type="molecule type" value="Genomic_DNA"/>
</dbReference>
<dbReference type="STRING" id="279360.MB14_02255"/>
<dbReference type="AlphaFoldDB" id="A0A150XE88"/>
<dbReference type="Gene3D" id="3.40.50.2000">
    <property type="entry name" value="Glycogen Phosphorylase B"/>
    <property type="match status" value="1"/>
</dbReference>
<accession>A0A150XE88</accession>
<evidence type="ECO:0008006" key="3">
    <source>
        <dbReference type="Google" id="ProtNLM"/>
    </source>
</evidence>
<sequence>MKFAIITDGNNQLGMGHVYQSTTLARTIMNEVENAEIFFLTKSSSSVTDLICQNGFEAKAFTTDNLIFNWLEDAKPDRIIFDKLDVSPELAQRIQSELNVKLIIFTNLTSANDYADITVLADIGSHFENIYDRDEITGKVEFFGPKYWLLRPEFYDRTKTISVDHFTIKNIMLMFGGADPLNISTGVLDELLRMNRAFNITLVLGDAFNNHDELDEVRSLHLNSTSKVDVVEKINNVAERMFENDLVFASPGLSFFESLAIGTPVIGFHQNDLQRDVYKGFLDTYDKSEVYKVPDLIENKNFIFPETPNIKKMEIGKGKREILAEIVKPKKRIL</sequence>